<dbReference type="InterPro" id="IPR011990">
    <property type="entry name" value="TPR-like_helical_dom_sf"/>
</dbReference>
<protein>
    <submittedName>
        <fullName evidence="1">Exopolysaccharide production negative regulator</fullName>
    </submittedName>
</protein>
<organism evidence="1 2">
    <name type="scientific">Hoeflea olei</name>
    <dbReference type="NCBI Taxonomy" id="1480615"/>
    <lineage>
        <taxon>Bacteria</taxon>
        <taxon>Pseudomonadati</taxon>
        <taxon>Pseudomonadota</taxon>
        <taxon>Alphaproteobacteria</taxon>
        <taxon>Hyphomicrobiales</taxon>
        <taxon>Rhizobiaceae</taxon>
        <taxon>Hoeflea</taxon>
    </lineage>
</organism>
<dbReference type="InterPro" id="IPR050767">
    <property type="entry name" value="Sel1_AlgK"/>
</dbReference>
<keyword evidence="2" id="KW-1185">Reference proteome</keyword>
<dbReference type="Proteomes" id="UP000094795">
    <property type="component" value="Unassembled WGS sequence"/>
</dbReference>
<dbReference type="STRING" id="1480615.AWJ14_21080"/>
<dbReference type="AlphaFoldDB" id="A0A1C1YZT1"/>
<dbReference type="EMBL" id="LQZT01000003">
    <property type="protein sequence ID" value="OCW58920.1"/>
    <property type="molecule type" value="Genomic_DNA"/>
</dbReference>
<dbReference type="PANTHER" id="PTHR11102:SF160">
    <property type="entry name" value="ERAD-ASSOCIATED E3 UBIQUITIN-PROTEIN LIGASE COMPONENT HRD3"/>
    <property type="match status" value="1"/>
</dbReference>
<reference evidence="1 2" key="1">
    <citation type="submission" date="2015-12" db="EMBL/GenBank/DDBJ databases">
        <authorList>
            <person name="Shamseldin A."/>
            <person name="Moawad H."/>
            <person name="Abd El-Rahim W.M."/>
            <person name="Sadowsky M.J."/>
        </authorList>
    </citation>
    <scope>NUCLEOTIDE SEQUENCE [LARGE SCALE GENOMIC DNA]</scope>
    <source>
        <strain evidence="1 2">JC234</strain>
    </source>
</reference>
<sequence length="250" mass="26722">MAAAVGCGGPALALDPNAGVTRDSGPFDLFKFGFSAYKKGRKEEAVEAYKYAAEKGHPGARWALANMYAYGDGVVENDYEAFKIYDDIARQGVEPGSEDTGYFVNALLSLATYYQKGIPGSPVKANLGAARQLYFQAASAFGVPEAQYRLGRMILEGEGGANDIQQAKKWLNRARVSGHPAASAVLGNVVFEEGQVVRGLAFMTTALERAAPSDKPWIQALQERAFSLAGEADRRTAVALAQDMLAKGIN</sequence>
<dbReference type="Pfam" id="PF08238">
    <property type="entry name" value="Sel1"/>
    <property type="match status" value="3"/>
</dbReference>
<dbReference type="SUPFAM" id="SSF81901">
    <property type="entry name" value="HCP-like"/>
    <property type="match status" value="1"/>
</dbReference>
<evidence type="ECO:0000313" key="2">
    <source>
        <dbReference type="Proteomes" id="UP000094795"/>
    </source>
</evidence>
<proteinExistence type="predicted"/>
<gene>
    <name evidence="1" type="ORF">AWJ14_21080</name>
</gene>
<comment type="caution">
    <text evidence="1">The sequence shown here is derived from an EMBL/GenBank/DDBJ whole genome shotgun (WGS) entry which is preliminary data.</text>
</comment>
<dbReference type="PANTHER" id="PTHR11102">
    <property type="entry name" value="SEL-1-LIKE PROTEIN"/>
    <property type="match status" value="1"/>
</dbReference>
<dbReference type="SMART" id="SM00671">
    <property type="entry name" value="SEL1"/>
    <property type="match status" value="3"/>
</dbReference>
<name>A0A1C1YZT1_9HYPH</name>
<dbReference type="Gene3D" id="1.25.40.10">
    <property type="entry name" value="Tetratricopeptide repeat domain"/>
    <property type="match status" value="1"/>
</dbReference>
<dbReference type="InterPro" id="IPR006597">
    <property type="entry name" value="Sel1-like"/>
</dbReference>
<evidence type="ECO:0000313" key="1">
    <source>
        <dbReference type="EMBL" id="OCW58920.1"/>
    </source>
</evidence>
<accession>A0A1C1YZT1</accession>